<comment type="caution">
    <text evidence="3">The sequence shown here is derived from an EMBL/GenBank/DDBJ whole genome shotgun (WGS) entry which is preliminary data.</text>
</comment>
<accession>A0A520RXG6</accession>
<dbReference type="GO" id="GO:0016020">
    <property type="term" value="C:membrane"/>
    <property type="evidence" value="ECO:0007669"/>
    <property type="project" value="InterPro"/>
</dbReference>
<feature type="transmembrane region" description="Helical" evidence="1">
    <location>
        <begin position="184"/>
        <end position="208"/>
    </location>
</feature>
<dbReference type="InterPro" id="IPR000620">
    <property type="entry name" value="EamA_dom"/>
</dbReference>
<feature type="transmembrane region" description="Helical" evidence="1">
    <location>
        <begin position="220"/>
        <end position="241"/>
    </location>
</feature>
<dbReference type="EMBL" id="SHAH01000079">
    <property type="protein sequence ID" value="RZO74857.1"/>
    <property type="molecule type" value="Genomic_DNA"/>
</dbReference>
<evidence type="ECO:0000313" key="4">
    <source>
        <dbReference type="Proteomes" id="UP000320404"/>
    </source>
</evidence>
<name>A0A520RXG6_9GAMM</name>
<evidence type="ECO:0000313" key="3">
    <source>
        <dbReference type="EMBL" id="RZO74857.1"/>
    </source>
</evidence>
<keyword evidence="1" id="KW-0472">Membrane</keyword>
<dbReference type="AlphaFoldDB" id="A0A520RXG6"/>
<dbReference type="Proteomes" id="UP000320404">
    <property type="component" value="Unassembled WGS sequence"/>
</dbReference>
<proteinExistence type="predicted"/>
<evidence type="ECO:0000256" key="1">
    <source>
        <dbReference type="SAM" id="Phobius"/>
    </source>
</evidence>
<feature type="domain" description="EamA" evidence="2">
    <location>
        <begin position="157"/>
        <end position="292"/>
    </location>
</feature>
<feature type="domain" description="EamA" evidence="2">
    <location>
        <begin position="3"/>
        <end position="139"/>
    </location>
</feature>
<dbReference type="SUPFAM" id="SSF103481">
    <property type="entry name" value="Multidrug resistance efflux transporter EmrE"/>
    <property type="match status" value="2"/>
</dbReference>
<feature type="transmembrane region" description="Helical" evidence="1">
    <location>
        <begin position="110"/>
        <end position="142"/>
    </location>
</feature>
<keyword evidence="1" id="KW-1133">Transmembrane helix</keyword>
<feature type="transmembrane region" description="Helical" evidence="1">
    <location>
        <begin position="278"/>
        <end position="294"/>
    </location>
</feature>
<sequence>MSTWMFFTLLAVVMQSVRTAGQKRMAQSLTAEATTLVRFLFGLPFALIYFVLLRRTNSGQELVLSVDYWLPASLAAVSQIVATLCLVKALTLRNFAVGTALAKTEAIMTALLGSIFFAASLSVLGYVSVCVGVIGVLVASNWRISVPDLLNNASIKYGLGAGLGFALASLWIRQASLSLAVPELLSAATVLVYMVALQTLICLALIFYRQPAQFTLIAASCRSALLIGFTSVAGSIGWFTAMSLQEAALVKTLGQTEFVVTLFITYLYFGEKITLRESLGMGLIAISVGLLVAVS</sequence>
<evidence type="ECO:0000259" key="2">
    <source>
        <dbReference type="Pfam" id="PF00892"/>
    </source>
</evidence>
<feature type="transmembrane region" description="Helical" evidence="1">
    <location>
        <begin position="66"/>
        <end position="90"/>
    </location>
</feature>
<feature type="transmembrane region" description="Helical" evidence="1">
    <location>
        <begin position="247"/>
        <end position="269"/>
    </location>
</feature>
<reference evidence="3 4" key="1">
    <citation type="submission" date="2019-02" db="EMBL/GenBank/DDBJ databases">
        <title>Prokaryotic population dynamics and viral predation in marine succession experiment using metagenomics: the confinement effect.</title>
        <authorList>
            <person name="Haro-Moreno J.M."/>
            <person name="Rodriguez-Valera F."/>
            <person name="Lopez-Perez M."/>
        </authorList>
    </citation>
    <scope>NUCLEOTIDE SEQUENCE [LARGE SCALE GENOMIC DNA]</scope>
    <source>
        <strain evidence="3">MED-G158</strain>
    </source>
</reference>
<dbReference type="InterPro" id="IPR037185">
    <property type="entry name" value="EmrE-like"/>
</dbReference>
<feature type="transmembrane region" description="Helical" evidence="1">
    <location>
        <begin position="35"/>
        <end position="54"/>
    </location>
</feature>
<organism evidence="3 4">
    <name type="scientific">OM182 bacterium</name>
    <dbReference type="NCBI Taxonomy" id="2510334"/>
    <lineage>
        <taxon>Bacteria</taxon>
        <taxon>Pseudomonadati</taxon>
        <taxon>Pseudomonadota</taxon>
        <taxon>Gammaproteobacteria</taxon>
        <taxon>OMG group</taxon>
        <taxon>OM182 clade</taxon>
    </lineage>
</organism>
<feature type="transmembrane region" description="Helical" evidence="1">
    <location>
        <begin position="154"/>
        <end position="172"/>
    </location>
</feature>
<gene>
    <name evidence="3" type="ORF">EVA69_05155</name>
</gene>
<protein>
    <submittedName>
        <fullName evidence="3">DMT family transporter</fullName>
    </submittedName>
</protein>
<keyword evidence="1" id="KW-0812">Transmembrane</keyword>
<dbReference type="Pfam" id="PF00892">
    <property type="entry name" value="EamA"/>
    <property type="match status" value="2"/>
</dbReference>